<protein>
    <submittedName>
        <fullName evidence="1">Uncharacterized protein</fullName>
    </submittedName>
</protein>
<comment type="caution">
    <text evidence="1">The sequence shown here is derived from an EMBL/GenBank/DDBJ whole genome shotgun (WGS) entry which is preliminary data.</text>
</comment>
<dbReference type="RefSeq" id="WP_136426050.1">
    <property type="nucleotide sequence ID" value="NZ_SSSM01000001.1"/>
</dbReference>
<dbReference type="EMBL" id="SSSM01000001">
    <property type="protein sequence ID" value="THG33269.1"/>
    <property type="molecule type" value="Genomic_DNA"/>
</dbReference>
<keyword evidence="2" id="KW-1185">Reference proteome</keyword>
<name>A0A4S4FRJ3_9MICO</name>
<dbReference type="Proteomes" id="UP000309133">
    <property type="component" value="Unassembled WGS sequence"/>
</dbReference>
<accession>A0A4S4FRJ3</accession>
<gene>
    <name evidence="1" type="ORF">E6C64_02645</name>
</gene>
<evidence type="ECO:0000313" key="2">
    <source>
        <dbReference type="Proteomes" id="UP000309133"/>
    </source>
</evidence>
<sequence>MRENETVADHSRRRKLDLFPIDFDVETSQDLLGALELNQVVQPRLDHELQQRRYPIEGR</sequence>
<reference evidence="1 2" key="1">
    <citation type="submission" date="2019-04" db="EMBL/GenBank/DDBJ databases">
        <authorList>
            <person name="Jiang L."/>
        </authorList>
    </citation>
    <scope>NUCLEOTIDE SEQUENCE [LARGE SCALE GENOMIC DNA]</scope>
    <source>
        <strain evidence="1 2">YIM 131853</strain>
    </source>
</reference>
<evidence type="ECO:0000313" key="1">
    <source>
        <dbReference type="EMBL" id="THG33269.1"/>
    </source>
</evidence>
<organism evidence="1 2">
    <name type="scientific">Naasia lichenicola</name>
    <dbReference type="NCBI Taxonomy" id="2565933"/>
    <lineage>
        <taxon>Bacteria</taxon>
        <taxon>Bacillati</taxon>
        <taxon>Actinomycetota</taxon>
        <taxon>Actinomycetes</taxon>
        <taxon>Micrococcales</taxon>
        <taxon>Microbacteriaceae</taxon>
        <taxon>Naasia</taxon>
    </lineage>
</organism>
<dbReference type="AlphaFoldDB" id="A0A4S4FRJ3"/>
<proteinExistence type="predicted"/>